<dbReference type="EMBL" id="SSTE01005747">
    <property type="protein sequence ID" value="KAA0060064.1"/>
    <property type="molecule type" value="Genomic_DNA"/>
</dbReference>
<accession>A0A5A7UYC8</accession>
<comment type="caution">
    <text evidence="1">The sequence shown here is derived from an EMBL/GenBank/DDBJ whole genome shotgun (WGS) entry which is preliminary data.</text>
</comment>
<proteinExistence type="predicted"/>
<reference evidence="1 2" key="1">
    <citation type="submission" date="2019-08" db="EMBL/GenBank/DDBJ databases">
        <title>Draft genome sequences of two oriental melons (Cucumis melo L. var makuwa).</title>
        <authorList>
            <person name="Kwon S.-Y."/>
        </authorList>
    </citation>
    <scope>NUCLEOTIDE SEQUENCE [LARGE SCALE GENOMIC DNA]</scope>
    <source>
        <strain evidence="2">cv. SW 3</strain>
        <tissue evidence="1">Leaf</tissue>
    </source>
</reference>
<name>A0A5A7UYC8_CUCMM</name>
<dbReference type="Proteomes" id="UP000321393">
    <property type="component" value="Unassembled WGS sequence"/>
</dbReference>
<sequence>MFLRDHMLHVFGNVPVLGEGKGRGKLASDRKGSVTSHMETQFCFHVYVSMF</sequence>
<gene>
    <name evidence="1" type="ORF">E6C27_scaffold160G00290</name>
</gene>
<organism evidence="1 2">
    <name type="scientific">Cucumis melo var. makuwa</name>
    <name type="common">Oriental melon</name>
    <dbReference type="NCBI Taxonomy" id="1194695"/>
    <lineage>
        <taxon>Eukaryota</taxon>
        <taxon>Viridiplantae</taxon>
        <taxon>Streptophyta</taxon>
        <taxon>Embryophyta</taxon>
        <taxon>Tracheophyta</taxon>
        <taxon>Spermatophyta</taxon>
        <taxon>Magnoliopsida</taxon>
        <taxon>eudicotyledons</taxon>
        <taxon>Gunneridae</taxon>
        <taxon>Pentapetalae</taxon>
        <taxon>rosids</taxon>
        <taxon>fabids</taxon>
        <taxon>Cucurbitales</taxon>
        <taxon>Cucurbitaceae</taxon>
        <taxon>Benincaseae</taxon>
        <taxon>Cucumis</taxon>
    </lineage>
</organism>
<dbReference type="AlphaFoldDB" id="A0A5A7UYC8"/>
<evidence type="ECO:0000313" key="2">
    <source>
        <dbReference type="Proteomes" id="UP000321393"/>
    </source>
</evidence>
<protein>
    <submittedName>
        <fullName evidence="1">Uncharacterized protein</fullName>
    </submittedName>
</protein>
<evidence type="ECO:0000313" key="1">
    <source>
        <dbReference type="EMBL" id="KAA0060064.1"/>
    </source>
</evidence>